<dbReference type="GO" id="GO:0006355">
    <property type="term" value="P:regulation of DNA-templated transcription"/>
    <property type="evidence" value="ECO:0007669"/>
    <property type="project" value="InterPro"/>
</dbReference>
<evidence type="ECO:0000256" key="3">
    <source>
        <dbReference type="ARBA" id="ARBA00023163"/>
    </source>
</evidence>
<dbReference type="EMBL" id="CP034235">
    <property type="protein sequence ID" value="QGQ99618.1"/>
    <property type="molecule type" value="Genomic_DNA"/>
</dbReference>
<keyword evidence="2" id="KW-0238">DNA-binding</keyword>
<keyword evidence="1" id="KW-0805">Transcription regulation</keyword>
<dbReference type="PROSITE" id="PS50043">
    <property type="entry name" value="HTH_LUXR_2"/>
    <property type="match status" value="1"/>
</dbReference>
<accession>A0A6B8RX76</accession>
<evidence type="ECO:0000256" key="2">
    <source>
        <dbReference type="ARBA" id="ARBA00023125"/>
    </source>
</evidence>
<dbReference type="Gene3D" id="1.10.10.10">
    <property type="entry name" value="Winged helix-like DNA-binding domain superfamily/Winged helix DNA-binding domain"/>
    <property type="match status" value="1"/>
</dbReference>
<keyword evidence="6" id="KW-1185">Reference proteome</keyword>
<organism evidence="5 6">
    <name type="scientific">Paenibacillus psychroresistens</name>
    <dbReference type="NCBI Taxonomy" id="1778678"/>
    <lineage>
        <taxon>Bacteria</taxon>
        <taxon>Bacillati</taxon>
        <taxon>Bacillota</taxon>
        <taxon>Bacilli</taxon>
        <taxon>Bacillales</taxon>
        <taxon>Paenibacillaceae</taxon>
        <taxon>Paenibacillus</taxon>
    </lineage>
</organism>
<dbReference type="Gene3D" id="3.40.50.300">
    <property type="entry name" value="P-loop containing nucleotide triphosphate hydrolases"/>
    <property type="match status" value="1"/>
</dbReference>
<dbReference type="InterPro" id="IPR011990">
    <property type="entry name" value="TPR-like_helical_dom_sf"/>
</dbReference>
<dbReference type="SUPFAM" id="SSF48452">
    <property type="entry name" value="TPR-like"/>
    <property type="match status" value="1"/>
</dbReference>
<name>A0A6B8RX76_9BACL</name>
<dbReference type="PRINTS" id="PR00038">
    <property type="entry name" value="HTHLUXR"/>
</dbReference>
<dbReference type="Pfam" id="PF17874">
    <property type="entry name" value="TPR_MalT"/>
    <property type="match status" value="1"/>
</dbReference>
<sequence>MLLNNKLLIPRVHPSIIKRSSLLDNLNIGLTRKLTLVTAQAGYGKTTILSEWAKQSKARIVWLSLDKHDNDFIPFWSYVLTGFELIKPDFAVNLWPILLNFSTKSIEVFTTSLLHELQALEENWVIILDDFHFVDHDLINDSITMLLENLPPLIHIYISSRSKPSFPATRLFAKKELHQINVQDLRFQLADSTHFFKLRSELNLSKKEISQLVDRSEGWINGLQLAALSMEKTKNQAQFIRQFSGKHRDISNYLIEEVFQQQSVEMRDFLLKTSVLSEMNHSLCEAVTQQKNCQDKLESLEKLNLLIVPLDDNRVWYRYHQLFSEFLQHTLEQKYHDQWLEAHMNAAHWLESNGFQEAAVDHFLAAKQYTEAIRLIELLLPQTHHSKWNVLHRWLTALPDETIIGKPMIDIYYIGALIGVGEWSMALERTKQAELRILAIKDYLSEPEWNQLGGTLYFFGAITASDQKDHVRSLHYFEMYDSLMPEGNSFQMIGGNSYGGTDHDDVLLLVNDLHVADSYINNRVQAWGMKQHYPAIGYFLTSQSDLLYEWNRLDEAKEIAERTLMRKDIQPYARLLIACTTVLAKIEQAQGHPERANQLLEQIKQQIQSSEQAAFLLRIEAFQLQLVLQQDPSASASAWLEKSDFDYKDPITSYPFKEYHVFAEVLAHTGQTSEALELLERMYQFANREGRIRNKIKVRISQSVILYELGKTNEAFVFLLEALRLAEPQGYIRSFIDRGPTLAAMLYLLINTPNLIPKKAPVDYLPYIKQLLRAYKGDLPELATSKLKLTEQESRILKQIEQGLSNKQIAEQVFITAETVKSHIKKIYKKLEVNNRVQAVQAAKEQNLL</sequence>
<dbReference type="InterPro" id="IPR016032">
    <property type="entry name" value="Sig_transdc_resp-reg_C-effctor"/>
</dbReference>
<proteinExistence type="predicted"/>
<dbReference type="SUPFAM" id="SSF46894">
    <property type="entry name" value="C-terminal effector domain of the bipartite response regulators"/>
    <property type="match status" value="1"/>
</dbReference>
<dbReference type="OrthoDB" id="1137593at2"/>
<dbReference type="Pfam" id="PF00196">
    <property type="entry name" value="GerE"/>
    <property type="match status" value="1"/>
</dbReference>
<dbReference type="InterPro" id="IPR041617">
    <property type="entry name" value="TPR_MalT"/>
</dbReference>
<dbReference type="CDD" id="cd06170">
    <property type="entry name" value="LuxR_C_like"/>
    <property type="match status" value="1"/>
</dbReference>
<evidence type="ECO:0000313" key="6">
    <source>
        <dbReference type="Proteomes" id="UP000426246"/>
    </source>
</evidence>
<dbReference type="InterPro" id="IPR027417">
    <property type="entry name" value="P-loop_NTPase"/>
</dbReference>
<dbReference type="Gene3D" id="1.25.40.10">
    <property type="entry name" value="Tetratricopeptide repeat domain"/>
    <property type="match status" value="1"/>
</dbReference>
<dbReference type="InterPro" id="IPR059106">
    <property type="entry name" value="WHD_MalT"/>
</dbReference>
<dbReference type="GO" id="GO:0003677">
    <property type="term" value="F:DNA binding"/>
    <property type="evidence" value="ECO:0007669"/>
    <property type="project" value="UniProtKB-KW"/>
</dbReference>
<keyword evidence="3" id="KW-0804">Transcription</keyword>
<gene>
    <name evidence="5" type="ORF">EHS13_34520</name>
</gene>
<protein>
    <recommendedName>
        <fullName evidence="4">HTH luxR-type domain-containing protein</fullName>
    </recommendedName>
</protein>
<evidence type="ECO:0000256" key="1">
    <source>
        <dbReference type="ARBA" id="ARBA00023015"/>
    </source>
</evidence>
<reference evidence="6" key="1">
    <citation type="submission" date="2018-11" db="EMBL/GenBank/DDBJ databases">
        <title>Complete genome sequence of Paenibacillus sp. ML311-T8.</title>
        <authorList>
            <person name="Nam Y.-D."/>
            <person name="Kang J."/>
            <person name="Chung W.-H."/>
            <person name="Park Y.S."/>
        </authorList>
    </citation>
    <scope>NUCLEOTIDE SEQUENCE [LARGE SCALE GENOMIC DNA]</scope>
    <source>
        <strain evidence="6">ML311-T8</strain>
    </source>
</reference>
<dbReference type="RefSeq" id="WP_155704783.1">
    <property type="nucleotide sequence ID" value="NZ_CP034235.1"/>
</dbReference>
<dbReference type="InterPro" id="IPR036388">
    <property type="entry name" value="WH-like_DNA-bd_sf"/>
</dbReference>
<dbReference type="Pfam" id="PF25873">
    <property type="entry name" value="WHD_MalT"/>
    <property type="match status" value="1"/>
</dbReference>
<evidence type="ECO:0000259" key="4">
    <source>
        <dbReference type="PROSITE" id="PS50043"/>
    </source>
</evidence>
<dbReference type="SMART" id="SM00421">
    <property type="entry name" value="HTH_LUXR"/>
    <property type="match status" value="1"/>
</dbReference>
<dbReference type="SUPFAM" id="SSF52540">
    <property type="entry name" value="P-loop containing nucleoside triphosphate hydrolases"/>
    <property type="match status" value="1"/>
</dbReference>
<dbReference type="Proteomes" id="UP000426246">
    <property type="component" value="Chromosome"/>
</dbReference>
<dbReference type="AlphaFoldDB" id="A0A6B8RX76"/>
<dbReference type="KEGG" id="ppsc:EHS13_34520"/>
<dbReference type="InterPro" id="IPR000792">
    <property type="entry name" value="Tscrpt_reg_LuxR_C"/>
</dbReference>
<evidence type="ECO:0000313" key="5">
    <source>
        <dbReference type="EMBL" id="QGQ99618.1"/>
    </source>
</evidence>
<dbReference type="PANTHER" id="PTHR44688">
    <property type="entry name" value="DNA-BINDING TRANSCRIPTIONAL ACTIVATOR DEVR_DOSR"/>
    <property type="match status" value="1"/>
</dbReference>
<feature type="domain" description="HTH luxR-type" evidence="4">
    <location>
        <begin position="782"/>
        <end position="847"/>
    </location>
</feature>
<dbReference type="PANTHER" id="PTHR44688:SF16">
    <property type="entry name" value="DNA-BINDING TRANSCRIPTIONAL ACTIVATOR DEVR_DOSR"/>
    <property type="match status" value="1"/>
</dbReference>